<dbReference type="Proteomes" id="UP001274896">
    <property type="component" value="Unassembled WGS sequence"/>
</dbReference>
<accession>A0AAE0QB37</accession>
<evidence type="ECO:0000256" key="3">
    <source>
        <dbReference type="ARBA" id="ARBA00023125"/>
    </source>
</evidence>
<dbReference type="SUPFAM" id="SSF56672">
    <property type="entry name" value="DNA/RNA polymerases"/>
    <property type="match status" value="1"/>
</dbReference>
<dbReference type="Pfam" id="PF00078">
    <property type="entry name" value="RVT_1"/>
    <property type="match status" value="1"/>
</dbReference>
<comment type="caution">
    <text evidence="5">The sequence shown here is derived from an EMBL/GenBank/DDBJ whole genome shotgun (WGS) entry which is preliminary data.</text>
</comment>
<proteinExistence type="inferred from homology"/>
<dbReference type="InterPro" id="IPR043502">
    <property type="entry name" value="DNA/RNA_pol_sf"/>
</dbReference>
<organism evidence="5 6">
    <name type="scientific">Hemibagrus guttatus</name>
    <dbReference type="NCBI Taxonomy" id="175788"/>
    <lineage>
        <taxon>Eukaryota</taxon>
        <taxon>Metazoa</taxon>
        <taxon>Chordata</taxon>
        <taxon>Craniata</taxon>
        <taxon>Vertebrata</taxon>
        <taxon>Euteleostomi</taxon>
        <taxon>Actinopterygii</taxon>
        <taxon>Neopterygii</taxon>
        <taxon>Teleostei</taxon>
        <taxon>Ostariophysi</taxon>
        <taxon>Siluriformes</taxon>
        <taxon>Bagridae</taxon>
        <taxon>Hemibagrus</taxon>
    </lineage>
</organism>
<comment type="similarity">
    <text evidence="1">Belongs to the beta type-B retroviral polymerase family. HERV class-II K(HML-2) pol subfamily.</text>
</comment>
<keyword evidence="3" id="KW-0238">DNA-binding</keyword>
<evidence type="ECO:0000313" key="6">
    <source>
        <dbReference type="Proteomes" id="UP001274896"/>
    </source>
</evidence>
<dbReference type="Gene3D" id="3.10.10.10">
    <property type="entry name" value="HIV Type 1 Reverse Transcriptase, subunit A, domain 1"/>
    <property type="match status" value="1"/>
</dbReference>
<dbReference type="PANTHER" id="PTHR33050">
    <property type="entry name" value="REVERSE TRANSCRIPTASE DOMAIN-CONTAINING PROTEIN"/>
    <property type="match status" value="1"/>
</dbReference>
<dbReference type="GO" id="GO:0004523">
    <property type="term" value="F:RNA-DNA hybrid ribonuclease activity"/>
    <property type="evidence" value="ECO:0007669"/>
    <property type="project" value="UniProtKB-EC"/>
</dbReference>
<sequence>MGPTLTPTPLLGLNTSLGQPCSVEASASRYFIVSKKDGGLRPVLDLRALNSALRKFRFKVLTTKLIVSQIRSEDWFVTIDLKDAYFHIGVRPEHQKFLRFAFRGEVYQFLVLPFNLALSPCTFTKCMDVALPLLRLQGIHILNYLDDWLILAHSTAMAASHRPEVVLTHMRPLGLEINPEKCVLSPSQRTTFLGVTWDSTTMRACLSPAQVASILSAVNADWLDQSLYVAEVQRVLGLMAAAANVIPLGLLHMRPFQFWLRGAGFHPRRHPLDAIRVMRRGLHTLLMCTRPRFLILGPTLGGLPPRLHLYAFCPVALLPQVLARVHHDGVHILLVAPPLDRSSLDLVSLLDGTPWEIPTREDSPPPLRDVEALGLAPEGDQFLEAGLSSEVVETLLIARALSTRKLYALKWRLFSLWCAQREQDPVHCLIGTVLGFLQSRLSQGLSPSTLKVYVAAIAANDALVLGATLGRHPLVSRFLRSARWLRPSCRPRLPSWDLSVVLDGLLEAPFEPMESASERFLTLKMALLLALASLRWVGYLQTLLVAPACLEFVPGMSMSKAILHPKAGYVPKVPRMAGSPVILQAFCLPPH</sequence>
<dbReference type="InterPro" id="IPR010998">
    <property type="entry name" value="Integrase_recombinase_N"/>
</dbReference>
<evidence type="ECO:0000313" key="5">
    <source>
        <dbReference type="EMBL" id="KAK3517038.1"/>
    </source>
</evidence>
<dbReference type="PANTHER" id="PTHR33050:SF7">
    <property type="entry name" value="RIBONUCLEASE H"/>
    <property type="match status" value="1"/>
</dbReference>
<dbReference type="InterPro" id="IPR052055">
    <property type="entry name" value="Hepadnavirus_pol/RT"/>
</dbReference>
<evidence type="ECO:0000259" key="4">
    <source>
        <dbReference type="PROSITE" id="PS50878"/>
    </source>
</evidence>
<dbReference type="GO" id="GO:0003677">
    <property type="term" value="F:DNA binding"/>
    <property type="evidence" value="ECO:0007669"/>
    <property type="project" value="UniProtKB-KW"/>
</dbReference>
<evidence type="ECO:0000256" key="2">
    <source>
        <dbReference type="ARBA" id="ARBA00012180"/>
    </source>
</evidence>
<evidence type="ECO:0000256" key="1">
    <source>
        <dbReference type="ARBA" id="ARBA00010879"/>
    </source>
</evidence>
<dbReference type="SUPFAM" id="SSF47823">
    <property type="entry name" value="lambda integrase-like, N-terminal domain"/>
    <property type="match status" value="1"/>
</dbReference>
<dbReference type="InterPro" id="IPR043128">
    <property type="entry name" value="Rev_trsase/Diguanyl_cyclase"/>
</dbReference>
<keyword evidence="6" id="KW-1185">Reference proteome</keyword>
<dbReference type="PROSITE" id="PS50878">
    <property type="entry name" value="RT_POL"/>
    <property type="match status" value="1"/>
</dbReference>
<protein>
    <recommendedName>
        <fullName evidence="2">ribonuclease H</fullName>
        <ecNumber evidence="2">3.1.26.4</ecNumber>
    </recommendedName>
</protein>
<dbReference type="EC" id="3.1.26.4" evidence="2"/>
<dbReference type="EMBL" id="JAUCMX010000019">
    <property type="protein sequence ID" value="KAK3517038.1"/>
    <property type="molecule type" value="Genomic_DNA"/>
</dbReference>
<reference evidence="5" key="1">
    <citation type="submission" date="2023-06" db="EMBL/GenBank/DDBJ databases">
        <title>Male Hemibagrus guttatus genome.</title>
        <authorList>
            <person name="Bian C."/>
        </authorList>
    </citation>
    <scope>NUCLEOTIDE SEQUENCE</scope>
    <source>
        <strain evidence="5">Male_cb2023</strain>
        <tissue evidence="5">Muscle</tissue>
    </source>
</reference>
<feature type="domain" description="Reverse transcriptase" evidence="4">
    <location>
        <begin position="14"/>
        <end position="197"/>
    </location>
</feature>
<dbReference type="Gene3D" id="3.30.70.270">
    <property type="match status" value="1"/>
</dbReference>
<name>A0AAE0QB37_9TELE</name>
<dbReference type="Gene3D" id="1.10.150.130">
    <property type="match status" value="1"/>
</dbReference>
<dbReference type="CDD" id="cd03714">
    <property type="entry name" value="RT_DIRS1"/>
    <property type="match status" value="1"/>
</dbReference>
<dbReference type="AlphaFoldDB" id="A0AAE0QB37"/>
<dbReference type="InterPro" id="IPR000477">
    <property type="entry name" value="RT_dom"/>
</dbReference>
<gene>
    <name evidence="5" type="ORF">QTP70_033132</name>
</gene>